<dbReference type="InterPro" id="IPR036291">
    <property type="entry name" value="NAD(P)-bd_dom_sf"/>
</dbReference>
<gene>
    <name evidence="2" type="ORF">AWB66_00243</name>
</gene>
<dbReference type="EMBL" id="FCNZ02000001">
    <property type="protein sequence ID" value="SAL10904.1"/>
    <property type="molecule type" value="Genomic_DNA"/>
</dbReference>
<dbReference type="NCBIfam" id="TIGR03466">
    <property type="entry name" value="HpnA"/>
    <property type="match status" value="1"/>
</dbReference>
<dbReference type="CDD" id="cd05228">
    <property type="entry name" value="AR_FR_like_1_SDR_e"/>
    <property type="match status" value="1"/>
</dbReference>
<comment type="caution">
    <text evidence="2">The sequence shown here is derived from an EMBL/GenBank/DDBJ whole genome shotgun (WGS) entry which is preliminary data.</text>
</comment>
<dbReference type="Proteomes" id="UP000054717">
    <property type="component" value="Unassembled WGS sequence"/>
</dbReference>
<evidence type="ECO:0000313" key="3">
    <source>
        <dbReference type="Proteomes" id="UP000054717"/>
    </source>
</evidence>
<keyword evidence="3" id="KW-1185">Reference proteome</keyword>
<evidence type="ECO:0000313" key="2">
    <source>
        <dbReference type="EMBL" id="SAL10904.1"/>
    </source>
</evidence>
<dbReference type="RefSeq" id="WP_087628435.1">
    <property type="nucleotide sequence ID" value="NZ_FCNZ02000001.1"/>
</dbReference>
<evidence type="ECO:0000259" key="1">
    <source>
        <dbReference type="Pfam" id="PF01370"/>
    </source>
</evidence>
<sequence length="336" mass="36700">MTDFSWGRVLVTGASGFVGSAVARIAVERGFDVRVLMRTTSSRQNIEALDAEVVLGDMRDEASMRAALKGVRFLFHVAADYRIWAPDPREIERTNLTGTEATMRAALAEGVERIVYTSSVATLKVTSAGVIVDETKPADPSQTIGAYKRSKVLAERAVERMVANDRLPAVIVNPSTPIGPRDVKPTPTGRIIVEAATGKIPAFVDTGLNLVHVDDVAAGHFLALERGVIGERYILGGENLPLQQMLADIAAIAGRKPPTIRLPRGPLYPLAVGAEMVAKFTGREPLVTIDALRMSKNKMYFTSAKAERDLGYRARPYREGLRDALDWFRTHGYLTR</sequence>
<dbReference type="Gene3D" id="3.40.50.720">
    <property type="entry name" value="NAD(P)-binding Rossmann-like Domain"/>
    <property type="match status" value="1"/>
</dbReference>
<dbReference type="InterPro" id="IPR017829">
    <property type="entry name" value="Hopanoid-assoc_sugar_epimerase"/>
</dbReference>
<dbReference type="PANTHER" id="PTHR48079">
    <property type="entry name" value="PROTEIN YEEZ"/>
    <property type="match status" value="1"/>
</dbReference>
<accession>A0A158ETM8</accession>
<dbReference type="GO" id="GO:0004029">
    <property type="term" value="F:aldehyde dehydrogenase (NAD+) activity"/>
    <property type="evidence" value="ECO:0007669"/>
    <property type="project" value="TreeGrafter"/>
</dbReference>
<name>A0A158ETM8_9BURK</name>
<feature type="domain" description="NAD-dependent epimerase/dehydratase" evidence="1">
    <location>
        <begin position="9"/>
        <end position="236"/>
    </location>
</feature>
<dbReference type="STRING" id="326475.AWB66_00243"/>
<protein>
    <submittedName>
        <fullName evidence="2">NAD-dependent dehydratase</fullName>
    </submittedName>
</protein>
<dbReference type="InterPro" id="IPR051783">
    <property type="entry name" value="NAD(P)-dependent_oxidoreduct"/>
</dbReference>
<dbReference type="PANTHER" id="PTHR48079:SF6">
    <property type="entry name" value="NAD(P)-BINDING DOMAIN-CONTAINING PROTEIN-RELATED"/>
    <property type="match status" value="1"/>
</dbReference>
<dbReference type="AlphaFoldDB" id="A0A158ETM8"/>
<reference evidence="2" key="1">
    <citation type="submission" date="2016-01" db="EMBL/GenBank/DDBJ databases">
        <authorList>
            <person name="Peeters Charlotte."/>
        </authorList>
    </citation>
    <scope>NUCLEOTIDE SEQUENCE</scope>
    <source>
        <strain evidence="2">LMG 22936</strain>
    </source>
</reference>
<dbReference type="InterPro" id="IPR001509">
    <property type="entry name" value="Epimerase_deHydtase"/>
</dbReference>
<dbReference type="GO" id="GO:0005737">
    <property type="term" value="C:cytoplasm"/>
    <property type="evidence" value="ECO:0007669"/>
    <property type="project" value="TreeGrafter"/>
</dbReference>
<organism evidence="2 3">
    <name type="scientific">Caballeronia telluris</name>
    <dbReference type="NCBI Taxonomy" id="326475"/>
    <lineage>
        <taxon>Bacteria</taxon>
        <taxon>Pseudomonadati</taxon>
        <taxon>Pseudomonadota</taxon>
        <taxon>Betaproteobacteria</taxon>
        <taxon>Burkholderiales</taxon>
        <taxon>Burkholderiaceae</taxon>
        <taxon>Caballeronia</taxon>
    </lineage>
</organism>
<dbReference type="Pfam" id="PF01370">
    <property type="entry name" value="Epimerase"/>
    <property type="match status" value="1"/>
</dbReference>
<dbReference type="SUPFAM" id="SSF51735">
    <property type="entry name" value="NAD(P)-binding Rossmann-fold domains"/>
    <property type="match status" value="1"/>
</dbReference>
<proteinExistence type="predicted"/>